<proteinExistence type="predicted"/>
<name>A0A165ZS45_9AGAM</name>
<dbReference type="AlphaFoldDB" id="A0A165ZS45"/>
<accession>A0A165ZS45</accession>
<evidence type="ECO:0000313" key="2">
    <source>
        <dbReference type="EMBL" id="KZP10868.1"/>
    </source>
</evidence>
<protein>
    <submittedName>
        <fullName evidence="2">Uncharacterized protein</fullName>
    </submittedName>
</protein>
<gene>
    <name evidence="2" type="ORF">FIBSPDRAFT_198602</name>
</gene>
<sequence>MHAVWDVLLDEQFINAHEHDTVVECRRRSEKSLPSHLYMLCRLSRESAPCNHTRPMPPSAPPLLDAPNRHSQDEPGMRSEKPSDKYSRDGIG</sequence>
<organism evidence="2">
    <name type="scientific">Athelia psychrophila</name>
    <dbReference type="NCBI Taxonomy" id="1759441"/>
    <lineage>
        <taxon>Eukaryota</taxon>
        <taxon>Fungi</taxon>
        <taxon>Dikarya</taxon>
        <taxon>Basidiomycota</taxon>
        <taxon>Agaricomycotina</taxon>
        <taxon>Agaricomycetes</taxon>
        <taxon>Agaricomycetidae</taxon>
        <taxon>Atheliales</taxon>
        <taxon>Atheliaceae</taxon>
        <taxon>Athelia</taxon>
    </lineage>
</organism>
<dbReference type="EMBL" id="KV417672">
    <property type="protein sequence ID" value="KZP10868.1"/>
    <property type="molecule type" value="Genomic_DNA"/>
</dbReference>
<feature type="compositionally biased region" description="Basic and acidic residues" evidence="1">
    <location>
        <begin position="67"/>
        <end position="92"/>
    </location>
</feature>
<reference evidence="2" key="1">
    <citation type="journal article" date="2016" name="Mol. Biol. Evol.">
        <title>Comparative Genomics of Early-Diverging Mushroom-Forming Fungi Provides Insights into the Origins of Lignocellulose Decay Capabilities.</title>
        <authorList>
            <person name="Nagy L.G."/>
            <person name="Riley R."/>
            <person name="Tritt A."/>
            <person name="Adam C."/>
            <person name="Daum C."/>
            <person name="Floudas D."/>
            <person name="Sun H."/>
            <person name="Yadav J.S."/>
            <person name="Pangilinan J."/>
            <person name="Larsson K.H."/>
            <person name="Matsuura K."/>
            <person name="Barry K."/>
            <person name="Labutti K."/>
            <person name="Kuo R."/>
            <person name="Ohm R.A."/>
            <person name="Bhattacharya S.S."/>
            <person name="Shirouzu T."/>
            <person name="Yoshinaga Y."/>
            <person name="Martin F.M."/>
            <person name="Grigoriev I.V."/>
            <person name="Hibbett D.S."/>
        </authorList>
    </citation>
    <scope>NUCLEOTIDE SEQUENCE [LARGE SCALE GENOMIC DNA]</scope>
    <source>
        <strain evidence="2">CBS 109695</strain>
    </source>
</reference>
<feature type="region of interest" description="Disordered" evidence="1">
    <location>
        <begin position="48"/>
        <end position="92"/>
    </location>
</feature>
<evidence type="ECO:0000256" key="1">
    <source>
        <dbReference type="SAM" id="MobiDB-lite"/>
    </source>
</evidence>